<evidence type="ECO:0000259" key="2">
    <source>
        <dbReference type="Pfam" id="PF07940"/>
    </source>
</evidence>
<evidence type="ECO:0000313" key="3">
    <source>
        <dbReference type="EMBL" id="NMO15673.1"/>
    </source>
</evidence>
<dbReference type="Gene3D" id="1.50.10.100">
    <property type="entry name" value="Chondroitin AC/alginate lyase"/>
    <property type="match status" value="2"/>
</dbReference>
<dbReference type="GO" id="GO:0016829">
    <property type="term" value="F:lyase activity"/>
    <property type="evidence" value="ECO:0007669"/>
    <property type="project" value="InterPro"/>
</dbReference>
<dbReference type="InterPro" id="IPR012480">
    <property type="entry name" value="Hepar_II_III_C"/>
</dbReference>
<name>A0A848LFA7_9BACT</name>
<sequence length="1030" mass="111916">MSDVDTPAEAVTDVVTPFADGGTTDAGTVGLPPVHITHPHVMLTPERLAQLRNSIPRRTFPTRGSLQFTVTPRFLSPQSPPEIDTTGQPVAVQLFDSYATDRNSIFVRHVSSYDKPSASPPTVGLQIGFQVDQRLPQYAELKALGKYVAVTSVDLPVNVPATLRISWDAVAHTASVQVDSRPVINLSWYRLSSTGAFVEWWPDGQRLEFRGRDGEQVTGVQVTDAALNTTVSYPAIDANLHRAWFMLRSSADSYAKRLYDQCTVKTDPNTCPSPVVLTGTEPSHPSHVQDVAEALSLAHLITGEARFRDAGLNYASKLLQVPYLEGGEYSMRGRVAAMGVLYDWMYGAMSTNDVRGAGLTGRYTQNLAAAIIGTITAKGTDGLYPLGETFCGRQPILSGVTTGLKCQEAPIMEGWDPAVHGSKPTIAPFYLSGHHRGNVTAIALALAAIAPEHSQVQPMLSMAYEHFEKGFNRVREWVGSEGGHQMGWYYGASNSEASEVFRTAFKWATPPPVPTFAQRQFLFWLYGMRTNAPASFPKAGDTFAGEWDETLAVAALYGSHHGSTATAPVAQWLYEDHILPRRSGGGLWDLLLWRPGRPRQSPDALPLSRSFGPTGHVVMRESWRFAPTTTLLEFHSAAFTSSNHQHLDQNSLSLFYRAPLLVDSGYYDSYGSGHWHNYYTRSVAHNTLTVFDPTERFYMGADRANDGGQWYADGKVHYPTYEQIRPSGVNSLAGIVRYEHGADFTFSVGDASRAYAKAKLAQPSGFLRHVLFLRQPGFWSKPVTVVYDSVQVAAGKQGLRKSVLWHSVNEPRVNGHLANVPGVFAVSPGVTPVTEVRNGGAVAFLQTLLPAAPGLCKIGGFTPNGPDYRFAVSSNPQDCGTASFSNFATTKSEATLAQDPDVGAWRVEVVDTQGKETAQFLHVISVADEGVTAPPPARRLTADAGTEAVLLGNSLVVVFPQRGLQQSSHGLRIEGLGRNRMIVTGLLPNTLYALNVQLIINTSLSQVTLTPSTTGTYRSSAQGVVLVPAR</sequence>
<comment type="subcellular location">
    <subcellularLocation>
        <location evidence="1">Cell envelope</location>
    </subcellularLocation>
</comment>
<gene>
    <name evidence="3" type="ORF">HG543_12540</name>
</gene>
<dbReference type="Proteomes" id="UP000518300">
    <property type="component" value="Unassembled WGS sequence"/>
</dbReference>
<evidence type="ECO:0000256" key="1">
    <source>
        <dbReference type="ARBA" id="ARBA00004196"/>
    </source>
</evidence>
<protein>
    <recommendedName>
        <fullName evidence="2">Heparinase II/III-like C-terminal domain-containing protein</fullName>
    </recommendedName>
</protein>
<dbReference type="Gene3D" id="2.70.98.70">
    <property type="match status" value="1"/>
</dbReference>
<dbReference type="GO" id="GO:0030313">
    <property type="term" value="C:cell envelope"/>
    <property type="evidence" value="ECO:0007669"/>
    <property type="project" value="UniProtKB-SubCell"/>
</dbReference>
<proteinExistence type="predicted"/>
<dbReference type="Pfam" id="PF07940">
    <property type="entry name" value="Hepar_II_III_C"/>
    <property type="match status" value="1"/>
</dbReference>
<keyword evidence="4" id="KW-1185">Reference proteome</keyword>
<accession>A0A848LFA7</accession>
<feature type="domain" description="Heparinase II/III-like C-terminal" evidence="2">
    <location>
        <begin position="609"/>
        <end position="693"/>
    </location>
</feature>
<dbReference type="RefSeq" id="WP_169344963.1">
    <property type="nucleotide sequence ID" value="NZ_JABBJJ010000044.1"/>
</dbReference>
<comment type="caution">
    <text evidence="3">The sequence shown here is derived from an EMBL/GenBank/DDBJ whole genome shotgun (WGS) entry which is preliminary data.</text>
</comment>
<dbReference type="InterPro" id="IPR008929">
    <property type="entry name" value="Chondroitin_lyas"/>
</dbReference>
<dbReference type="AlphaFoldDB" id="A0A848LFA7"/>
<evidence type="ECO:0000313" key="4">
    <source>
        <dbReference type="Proteomes" id="UP000518300"/>
    </source>
</evidence>
<organism evidence="3 4">
    <name type="scientific">Pyxidicoccus fallax</name>
    <dbReference type="NCBI Taxonomy" id="394095"/>
    <lineage>
        <taxon>Bacteria</taxon>
        <taxon>Pseudomonadati</taxon>
        <taxon>Myxococcota</taxon>
        <taxon>Myxococcia</taxon>
        <taxon>Myxococcales</taxon>
        <taxon>Cystobacterineae</taxon>
        <taxon>Myxococcaceae</taxon>
        <taxon>Pyxidicoccus</taxon>
    </lineage>
</organism>
<reference evidence="3 4" key="1">
    <citation type="submission" date="2020-04" db="EMBL/GenBank/DDBJ databases">
        <title>Draft genome of Pyxidicoccus fallax type strain.</title>
        <authorList>
            <person name="Whitworth D.E."/>
        </authorList>
    </citation>
    <scope>NUCLEOTIDE SEQUENCE [LARGE SCALE GENOMIC DNA]</scope>
    <source>
        <strain evidence="3 4">DSM 14698</strain>
    </source>
</reference>
<dbReference type="EMBL" id="JABBJJ010000044">
    <property type="protein sequence ID" value="NMO15673.1"/>
    <property type="molecule type" value="Genomic_DNA"/>
</dbReference>